<protein>
    <submittedName>
        <fullName evidence="2">LLM class flavin-dependent oxidoreductase</fullName>
    </submittedName>
</protein>
<evidence type="ECO:0000259" key="1">
    <source>
        <dbReference type="Pfam" id="PF00296"/>
    </source>
</evidence>
<reference evidence="2 3" key="1">
    <citation type="submission" date="2019-11" db="EMBL/GenBank/DDBJ databases">
        <title>Draft genome of Amycolatopsis RM579.</title>
        <authorList>
            <person name="Duangmal K."/>
            <person name="Mingma R."/>
        </authorList>
    </citation>
    <scope>NUCLEOTIDE SEQUENCE [LARGE SCALE GENOMIC DNA]</scope>
    <source>
        <strain evidence="2 3">RM579</strain>
    </source>
</reference>
<dbReference type="AlphaFoldDB" id="A0A6N7Z5S2"/>
<sequence length="279" mass="28933">MQVGIGLPSTVPGTTGATLCEWARRADAGPFSTLGVLDRLRYDSVDPFVALAAAAAVTERIGLATTIAIGPLRRAAMLAKEAASVHALAPGRMTLGLAVGARPDDYEVAEAAYENRGTALSRELAYLRGPFDSAGIGPATKFGAGGIPVLIGGAGGAALTRMARYADGYVHGGGPPRAFASAATKARAAWRDLDRPGEPVLWGQGYVALGDADRGRDYLLDYYAFTGPFAARIAAGVLTDADSVRDFVRGYAGEGCDELLLFPTTGDPDEVDRLAEILS</sequence>
<organism evidence="2 3">
    <name type="scientific">Amycolatopsis pithecellobii</name>
    <dbReference type="NCBI Taxonomy" id="664692"/>
    <lineage>
        <taxon>Bacteria</taxon>
        <taxon>Bacillati</taxon>
        <taxon>Actinomycetota</taxon>
        <taxon>Actinomycetes</taxon>
        <taxon>Pseudonocardiales</taxon>
        <taxon>Pseudonocardiaceae</taxon>
        <taxon>Amycolatopsis</taxon>
    </lineage>
</organism>
<comment type="caution">
    <text evidence="2">The sequence shown here is derived from an EMBL/GenBank/DDBJ whole genome shotgun (WGS) entry which is preliminary data.</text>
</comment>
<dbReference type="InterPro" id="IPR011251">
    <property type="entry name" value="Luciferase-like_dom"/>
</dbReference>
<dbReference type="PANTHER" id="PTHR30011:SF32">
    <property type="entry name" value="CONSERVED PROTEIN"/>
    <property type="match status" value="1"/>
</dbReference>
<dbReference type="GO" id="GO:0016705">
    <property type="term" value="F:oxidoreductase activity, acting on paired donors, with incorporation or reduction of molecular oxygen"/>
    <property type="evidence" value="ECO:0007669"/>
    <property type="project" value="InterPro"/>
</dbReference>
<gene>
    <name evidence="2" type="ORF">GKO32_18980</name>
</gene>
<dbReference type="SUPFAM" id="SSF51679">
    <property type="entry name" value="Bacterial luciferase-like"/>
    <property type="match status" value="1"/>
</dbReference>
<keyword evidence="3" id="KW-1185">Reference proteome</keyword>
<dbReference type="InterPro" id="IPR051260">
    <property type="entry name" value="Diverse_substr_monoxygenases"/>
</dbReference>
<dbReference type="OrthoDB" id="5723200at2"/>
<dbReference type="Proteomes" id="UP000440096">
    <property type="component" value="Unassembled WGS sequence"/>
</dbReference>
<proteinExistence type="predicted"/>
<dbReference type="EMBL" id="WMBA01000029">
    <property type="protein sequence ID" value="MTD56044.1"/>
    <property type="molecule type" value="Genomic_DNA"/>
</dbReference>
<dbReference type="PANTHER" id="PTHR30011">
    <property type="entry name" value="ALKANESULFONATE MONOOXYGENASE-RELATED"/>
    <property type="match status" value="1"/>
</dbReference>
<dbReference type="RefSeq" id="WP_154758223.1">
    <property type="nucleotide sequence ID" value="NZ_WMBA01000029.1"/>
</dbReference>
<feature type="domain" description="Luciferase-like" evidence="1">
    <location>
        <begin position="8"/>
        <end position="227"/>
    </location>
</feature>
<evidence type="ECO:0000313" key="3">
    <source>
        <dbReference type="Proteomes" id="UP000440096"/>
    </source>
</evidence>
<evidence type="ECO:0000313" key="2">
    <source>
        <dbReference type="EMBL" id="MTD56044.1"/>
    </source>
</evidence>
<dbReference type="InterPro" id="IPR036661">
    <property type="entry name" value="Luciferase-like_sf"/>
</dbReference>
<accession>A0A6N7Z5S2</accession>
<dbReference type="Pfam" id="PF00296">
    <property type="entry name" value="Bac_luciferase"/>
    <property type="match status" value="1"/>
</dbReference>
<dbReference type="Gene3D" id="3.20.20.30">
    <property type="entry name" value="Luciferase-like domain"/>
    <property type="match status" value="1"/>
</dbReference>
<name>A0A6N7Z5S2_9PSEU</name>